<feature type="domain" description="Laminin G" evidence="20">
    <location>
        <begin position="3414"/>
        <end position="3589"/>
    </location>
</feature>
<feature type="disulfide bond" evidence="16">
    <location>
        <begin position="1521"/>
        <end position="1538"/>
    </location>
</feature>
<evidence type="ECO:0000256" key="13">
    <source>
        <dbReference type="ARBA" id="ARBA00023292"/>
    </source>
</evidence>
<feature type="domain" description="Laminin EGF-like" evidence="21">
    <location>
        <begin position="589"/>
        <end position="633"/>
    </location>
</feature>
<feature type="disulfide bond" evidence="16">
    <location>
        <begin position="497"/>
        <end position="509"/>
    </location>
</feature>
<dbReference type="FunFam" id="2.10.25.10:FF:000106">
    <property type="entry name" value="Heparan sulfate proteoglycan 2"/>
    <property type="match status" value="1"/>
</dbReference>
<dbReference type="STRING" id="126957.T1J097"/>
<evidence type="ECO:0000256" key="12">
    <source>
        <dbReference type="ARBA" id="ARBA00023273"/>
    </source>
</evidence>
<dbReference type="PROSITE" id="PS50027">
    <property type="entry name" value="EGF_LAM_2"/>
    <property type="match status" value="13"/>
</dbReference>
<feature type="domain" description="Laminin EGF-like" evidence="21">
    <location>
        <begin position="1519"/>
        <end position="1569"/>
    </location>
</feature>
<feature type="domain" description="Laminin EGF-like" evidence="21">
    <location>
        <begin position="1809"/>
        <end position="1858"/>
    </location>
</feature>
<feature type="domain" description="Laminin EGF-like" evidence="21">
    <location>
        <begin position="2182"/>
        <end position="2229"/>
    </location>
</feature>
<feature type="disulfide bond" evidence="16">
    <location>
        <begin position="589"/>
        <end position="601"/>
    </location>
</feature>
<comment type="subcellular location">
    <subcellularLocation>
        <location evidence="2">Cell projection</location>
    </subcellularLocation>
    <subcellularLocation>
        <location evidence="1">Secreted</location>
        <location evidence="1">Extracellular space</location>
        <location evidence="1">Extracellular matrix</location>
        <location evidence="1">Basement membrane</location>
    </subcellularLocation>
</comment>
<keyword evidence="8" id="KW-0130">Cell adhesion</keyword>
<keyword evidence="9 17" id="KW-0175">Coiled coil</keyword>
<dbReference type="GO" id="GO:0048699">
    <property type="term" value="P:generation of neurons"/>
    <property type="evidence" value="ECO:0007669"/>
    <property type="project" value="UniProtKB-ARBA"/>
</dbReference>
<feature type="disulfide bond" evidence="16">
    <location>
        <begin position="654"/>
        <end position="663"/>
    </location>
</feature>
<evidence type="ECO:0000256" key="4">
    <source>
        <dbReference type="ARBA" id="ARBA00022530"/>
    </source>
</evidence>
<feature type="disulfide bond" evidence="16">
    <location>
        <begin position="1443"/>
        <end position="1452"/>
    </location>
</feature>
<keyword evidence="25" id="KW-1185">Reference proteome</keyword>
<evidence type="ECO:0000256" key="7">
    <source>
        <dbReference type="ARBA" id="ARBA00022869"/>
    </source>
</evidence>
<evidence type="ECO:0000256" key="18">
    <source>
        <dbReference type="SAM" id="MobiDB-lite"/>
    </source>
</evidence>
<feature type="signal peptide" evidence="19">
    <location>
        <begin position="1"/>
        <end position="22"/>
    </location>
</feature>
<dbReference type="Pfam" id="PF06008">
    <property type="entry name" value="Laminin_I"/>
    <property type="match status" value="1"/>
</dbReference>
<evidence type="ECO:0008006" key="26">
    <source>
        <dbReference type="Google" id="ProtNLM"/>
    </source>
</evidence>
<evidence type="ECO:0000256" key="11">
    <source>
        <dbReference type="ARBA" id="ARBA00023180"/>
    </source>
</evidence>
<dbReference type="InterPro" id="IPR008211">
    <property type="entry name" value="Laminin_N"/>
</dbReference>
<feature type="disulfide bond" evidence="16">
    <location>
        <begin position="451"/>
        <end position="463"/>
    </location>
</feature>
<evidence type="ECO:0000256" key="8">
    <source>
        <dbReference type="ARBA" id="ARBA00022889"/>
    </source>
</evidence>
<feature type="compositionally biased region" description="Basic and acidic residues" evidence="18">
    <location>
        <begin position="2034"/>
        <end position="2043"/>
    </location>
</feature>
<feature type="disulfide bond" evidence="16">
    <location>
        <begin position="472"/>
        <end position="481"/>
    </location>
</feature>
<feature type="region of interest" description="Disordered" evidence="18">
    <location>
        <begin position="2033"/>
        <end position="2061"/>
    </location>
</feature>
<keyword evidence="10 16" id="KW-1015">Disulfide bond</keyword>
<dbReference type="GO" id="GO:0042995">
    <property type="term" value="C:cell projection"/>
    <property type="evidence" value="ECO:0007669"/>
    <property type="project" value="UniProtKB-SubCell"/>
</dbReference>
<evidence type="ECO:0000256" key="5">
    <source>
        <dbReference type="ARBA" id="ARBA00022729"/>
    </source>
</evidence>
<feature type="domain" description="Laminin G" evidence="20">
    <location>
        <begin position="3595"/>
        <end position="3770"/>
    </location>
</feature>
<sequence length="3773" mass="419282">MSRGTLVTTFIALVAFPCLINTQVLTPPYFNLAEGRLITSSATCGYGVSEPELYCKLVGAHADLKDNPNVNIIQGQVCDYCDPSNPELNHSPQHAIDGTEKWWQSPPLSRGNSFNEVNLTIDLGQEFHVAYVFIKMANSPRPGIWALERSTDHGETWKAWQYFADNPNECRRYFGLGGQESSHITADDSVTCETRFSTVVPLEGGEIVVSLLHGRPNAENFYNSTVLQDWTKATNIRLRFLRTKTLLGHLMSVARQDPTVTRRYYYSVRDISIGGRCVCNGHADTCDITDPNDLYKLLCRCQHNTCGAQCEFCCPGFVQKKWRAATTYAQNECEPCNCFEHSYDCEYDEETDRLGLSLDIHNQQEGGGVCQHCQHNTEGINCNRCKPGYFRPYGKPLNATDVCHPCNCDIFYSTGACFEGNGICECRQEFLPPNCDDCNYGYYGYPNCRPCDCHLNGTRGQKCEVGGGQCPCKTNYRGKNCDQCAEGYFNFPECLPCDCNLQGSVDSYCDIVSGQCSCRTNYGGRTCADCDHGFYGYPDCVHCGCDETGCAKEICNKTTGSCICKEGFGGPRCSDCSEGYYGKPNCKACNCNLHGSVGPSCDGTGKCSCLVNYGGLQCTHCTPGYYQYPECKPCNCNSFGSVGVSCDDDGRCTCRSNFDGINCDRCREGFYNFPACEECNCDPAGVLPTFAGCANAHPGELCQCKERVTGRICNQCKPLYWNLKATNPDGCEDCGCHLPGTVGGINVCNGETGQCFCKPNTGSRKCEHCRDGTYDLQQDNLFGCVDCGCDIGGSISKVCDKSSSGQCSCQPRIEGRTCNEPTPLHYFPSLYQLQYELEDGHTPNLTPVRYGYSDHDFPDYSWRGYAIFSPLQKEVQTRVHIERPSLYRVVVRYINPNHEDVVGFVVFIPDHYGDTRQSSAIRFEPTRGPKLLTVSGKENLIPSHFVINPGRWTISFKIDKSIYIDYFVLLPAAYYEATLLQENVNIPCKLGTRLPMCIHYLYPELSDFKSARGERGYVVVDGEKLNTQLYTNFELLDELEIGDEMALLDANQREMQVELVVPKAGRYALVVLYTTPKDGKTVTIHIETTSTSGRDKGRVILHECLYSMLCRQAVTDPSGRVAMFNFESNNIIITISGNEAINVAIDSIVAIPRNDWSLDYIDSKPSCVRRDGMSIEGQFQTIPGMIKVEMETDEKFDKNATTFPSTLLEHNVGLVYLDHKDVMVDIRGNVPHAGFYVFVVHYYQPKHPVFNLEVVIQDGQSYEAILPVPFCPSVSGCRSVVRDKSGDIQYQIIENWHMTIRETNHKSVWLDYILAIPAEIYKAELLKEMPLDRTNDFIAECGKNQFFIEPSTTGKFYTLSFCRDATFSLTAEYNHGGLRCHCTFEGSENLYCDAFGGQCQCKLYVIGRTCSQCRTGYFGYPDCHPCNCPSTAVCDQVTGDCICPPRVTGEYCDTCLQNTYGFDPIIGCEDCNCNPLGVENGNLQCDLFLGECDCKVNIVGRTCSSCKPGYWSFPFCQLCNCDFRGTTEDICDMDNAYCFCKENVIGPMCDTCKPSTYYLQENNLLGCTKCFCFGKSDRCNSATWYRTQVFELNGWENVVFLQPGTINVEVPNNYSSVLTTQGVKVELQDAPIISGNVLYFSAPNDYLGNKIVSYGGVIRYTISFTMGDKDGAYLFLPDVILVGNNMTIIYEHEELPSVGSELNVEVLLLETHFHTLSGVDITREQFMVVLHNLEKIYIRGEYFTGTREITLELMMMDIAVAQYFADSAQALSVEQCLCPQNYQGLSCEECAKGYYRSQQGPYGGYCVPCQCHGHADSCDPITGKCFNCKYNTTGDHCETCVEGFHGDATIGSPYDCFICACPHPTMSNNFAKSCEFSPLGNEIHCECKEGYFGPQCSFCAAGYYGRPNITNEYCKPCECNNNIDSSSFGACDSLTGECVQCLNNTFGAACEICAPDHFGDAVELKNCKNADKTQNLELKLSKAMDATVFSNVFVSFAVIWAMTRSTDGTNKGISFLSSLALTSVELTSAMQHDYTSRTDDRRYQPRTRRPTSRTRRPFRGGITTRRTYQPRWRSTTVPPRGGYVYPGCYCDNCGTRECHHATGICTCKDNVIGEKCDECAKGFYGFDKCRGCSDCACSEASESSQCDINSGQCKCRPGVTGRTCEHCLSGYYDFNAFGCRACHCNQNFSVGGSCNPQTGQCECLPGVIGERCDRCPHRWVLIPDTGCRVCDECVHFLLDDVDTMTLIFEKTYTEIKSASVTFFAFKRIDHFNKTVNELRPIVDLLNVDPSAINFFAFNIEITDLESDISVLDKSSEALGDEALGTSIEAEKVKNDAIDLEKMMIEIASMAAGIVEAVEALAHTLVAGKGPDVDRKIKEAEKLLEDIRKRDFSIRITLARTEGHKSNITLDRAIQFAAEIERNRQREIELKERFTDLDEKLRDLLNNSQNALYKANKAKTLYDENKLQNLKSRIAAAEEVFDDIKKMLAKGNDLIILARELLAMARVNFETITDHRDKLDFLTRLLRDKIDQLVRELRELPVLVRQAEQHAQGLMQQARSLASLLLDTQLSSENAVRAANSYNEIVSAINEALSAAEAAIEASNDADGKAKGIDENAIHSKEISLELFRQAEEAAAKVEPGLRNRLNDAKREVNTVQLLNKQTSDGLGEIERSIARMNIHGISDAARNAMSLSEQAQLKVEMTMNNVDGILTKIDDDKIRAEKIPREINDAQKAIARANTQIPFVLETIPKIKRLMDRLGNKSSALRILGTDVADKIAALKLRVALARDRANRIRLGVDVRQDAAIQVRNPDRLSDAATHNTMSLYFRTTSKNGFLAYLGNEIGTHERIRRTKTDDFMALGLENGRVVLAMDMGSGAVREYSSKSLDVSQDRWHQVIVERTGKSVTLTVRTEGQDDDVNRFSLPGSHAVFNLDQEYSRFYVGGVLKSAKIQSEVRHLHFDGEIEEITFNNNPIGIWNFVAIEGDVDGCIERDSLVIVTPSSALRFDGSGYTIMKRRSVDRFAQRVEIVLQFKTYAREGLLFLIGKEADYFAIELRDGRIVFQFELGSGVLSLKSNDVLNDGEWHSVQASRIKREARLMIDSDTLNVGIGTSPGHLEDLSFTDDIFIGGYPGNHTYKGVTNMDFEGCIDGFQVGSSPRNLNDNKEALGVVTGCPEKIARTVSFTEDSTGYLQLKLPFHELTSSCELTFKFKTIDENGLLFYMGEKKDDKSNSLSLSIHNGAIVFKTIPGGEVRTPAMYNDQEWHFVTATRQSNELLLDIDDFDHTRIRLGDRKDFLISSKASIFVGGPGTTIIENATPTKRYFIGCVGDVTINGEFLNFANSSYQSGGSLANCPIADPKPTPIAIPIDIYPVTVYPPEIKTDRPTQPPKFYTTERPRQCALPRTPLEDLGISEASGIRFGVGHQSRQEYSVRPSEFAKITHLEVQFQTKATHDGILFYLADKENDFAGLTINGDGMLKFSYNLGSGSTNVESGSGRYNDGKWHTVNVHRNQRRAKLTIDGKLVGEGSSNPPATTMEMVTTLFVGGVSDGIKVKAKAQLRGVDQPFDGCLRRLKIANRPAEEPRANVGTQSCSDKVEPGSFFSDKGGHLILHDNFVVGTDLDISLEIKPRDISGVIMAIHGQAGDYLALQLLEGSVKFSIDNGAGQIQATYTPSDKFTLCDGNWHKIQAVKSKNIIMLSVDDHFVDPAIGRSRLSLADTNDPLHFGGVPHPSRTKGIETTKQFIGCIRNVEFKKEKQNLSLARSIGNVTLNVCPTT</sequence>
<dbReference type="InterPro" id="IPR050440">
    <property type="entry name" value="Laminin/Netrin_ECM"/>
</dbReference>
<feature type="disulfide bond" evidence="16">
    <location>
        <begin position="1382"/>
        <end position="1399"/>
    </location>
</feature>
<dbReference type="GO" id="GO:0007155">
    <property type="term" value="P:cell adhesion"/>
    <property type="evidence" value="ECO:0007669"/>
    <property type="project" value="UniProtKB-KW"/>
</dbReference>
<feature type="coiled-coil region" evidence="17">
    <location>
        <begin position="2426"/>
        <end position="2486"/>
    </location>
</feature>
<dbReference type="FunFam" id="2.60.120.260:FF:000092">
    <property type="entry name" value="Laminin subunit alpha-3"/>
    <property type="match status" value="1"/>
</dbReference>
<dbReference type="InterPro" id="IPR013320">
    <property type="entry name" value="ConA-like_dom_sf"/>
</dbReference>
<accession>T1J097</accession>
<organism evidence="24 25">
    <name type="scientific">Strigamia maritima</name>
    <name type="common">European centipede</name>
    <name type="synonym">Geophilus maritimus</name>
    <dbReference type="NCBI Taxonomy" id="126957"/>
    <lineage>
        <taxon>Eukaryota</taxon>
        <taxon>Metazoa</taxon>
        <taxon>Ecdysozoa</taxon>
        <taxon>Arthropoda</taxon>
        <taxon>Myriapoda</taxon>
        <taxon>Chilopoda</taxon>
        <taxon>Pleurostigmophora</taxon>
        <taxon>Geophilomorpha</taxon>
        <taxon>Linotaeniidae</taxon>
        <taxon>Strigamia</taxon>
    </lineage>
</organism>
<dbReference type="Pfam" id="PF24973">
    <property type="entry name" value="EGF_LMN_ATRN"/>
    <property type="match status" value="1"/>
</dbReference>
<dbReference type="GO" id="GO:0005604">
    <property type="term" value="C:basement membrane"/>
    <property type="evidence" value="ECO:0007669"/>
    <property type="project" value="UniProtKB-SubCell"/>
</dbReference>
<feature type="disulfide bond" evidence="16">
    <location>
        <begin position="518"/>
        <end position="527"/>
    </location>
</feature>
<feature type="domain" description="Laminin EGF-like" evidence="21">
    <location>
        <begin position="734"/>
        <end position="786"/>
    </location>
</feature>
<feature type="domain" description="Laminin EGF-like" evidence="21">
    <location>
        <begin position="2135"/>
        <end position="2181"/>
    </location>
</feature>
<feature type="disulfide bond" evidence="16">
    <location>
        <begin position="1401"/>
        <end position="1410"/>
    </location>
</feature>
<dbReference type="FunFam" id="2.10.25.10:FF:000074">
    <property type="entry name" value="Laminin subunit alpha"/>
    <property type="match status" value="1"/>
</dbReference>
<dbReference type="PROSITE" id="PS51115">
    <property type="entry name" value="LAMININ_IVA"/>
    <property type="match status" value="1"/>
</dbReference>
<evidence type="ECO:0000256" key="19">
    <source>
        <dbReference type="SAM" id="SignalP"/>
    </source>
</evidence>
<keyword evidence="4" id="KW-0272">Extracellular matrix</keyword>
<dbReference type="Pfam" id="PF00055">
    <property type="entry name" value="Laminin_N"/>
    <property type="match status" value="1"/>
</dbReference>
<dbReference type="InterPro" id="IPR000034">
    <property type="entry name" value="Laminin_IV"/>
</dbReference>
<dbReference type="GO" id="GO:0030155">
    <property type="term" value="P:regulation of cell adhesion"/>
    <property type="evidence" value="ECO:0007669"/>
    <property type="project" value="InterPro"/>
</dbReference>
<dbReference type="Pfam" id="PF00053">
    <property type="entry name" value="EGF_laminin"/>
    <property type="match status" value="20"/>
</dbReference>
<protein>
    <recommendedName>
        <fullName evidence="26">Laminin subunit alpha</fullName>
    </recommendedName>
</protein>
<dbReference type="InterPro" id="IPR002049">
    <property type="entry name" value="LE_dom"/>
</dbReference>
<dbReference type="FunFam" id="2.10.25.10:FF:000388">
    <property type="entry name" value="Laminin subunit alpha"/>
    <property type="match status" value="1"/>
</dbReference>
<proteinExistence type="predicted"/>
<feature type="disulfide bond" evidence="16">
    <location>
        <begin position="2184"/>
        <end position="2201"/>
    </location>
</feature>
<dbReference type="eggNOG" id="KOG1836">
    <property type="taxonomic scope" value="Eukaryota"/>
</dbReference>
<dbReference type="Gene3D" id="2.60.120.260">
    <property type="entry name" value="Galactose-binding domain-like"/>
    <property type="match status" value="1"/>
</dbReference>
<evidence type="ECO:0000256" key="3">
    <source>
        <dbReference type="ARBA" id="ARBA00022525"/>
    </source>
</evidence>
<dbReference type="PhylomeDB" id="T1J097"/>
<evidence type="ECO:0000256" key="2">
    <source>
        <dbReference type="ARBA" id="ARBA00004316"/>
    </source>
</evidence>
<feature type="disulfide bond" evidence="16">
    <location>
        <begin position="1519"/>
        <end position="1531"/>
    </location>
</feature>
<dbReference type="SMART" id="SM00180">
    <property type="entry name" value="EGF_Lam"/>
    <property type="match status" value="22"/>
</dbReference>
<reference evidence="24" key="2">
    <citation type="submission" date="2015-02" db="UniProtKB">
        <authorList>
            <consortium name="EnsemblMetazoa"/>
        </authorList>
    </citation>
    <scope>IDENTIFICATION</scope>
</reference>
<keyword evidence="3" id="KW-0964">Secreted</keyword>
<dbReference type="PROSITE" id="PS00652">
    <property type="entry name" value="TNFR_NGFR_1"/>
    <property type="match status" value="1"/>
</dbReference>
<dbReference type="CDD" id="cd00110">
    <property type="entry name" value="LamG"/>
    <property type="match status" value="5"/>
</dbReference>
<feature type="disulfide bond" evidence="16">
    <location>
        <begin position="1828"/>
        <end position="1837"/>
    </location>
</feature>
<dbReference type="PROSITE" id="PS50025">
    <property type="entry name" value="LAM_G_DOMAIN"/>
    <property type="match status" value="5"/>
</dbReference>
<dbReference type="FunFam" id="2.10.25.10:FF:000034">
    <property type="entry name" value="Laminin subunit alpha 3"/>
    <property type="match status" value="1"/>
</dbReference>
<evidence type="ECO:0000256" key="16">
    <source>
        <dbReference type="PROSITE-ProRule" id="PRU00460"/>
    </source>
</evidence>
<dbReference type="Pfam" id="PF00052">
    <property type="entry name" value="Laminin_B"/>
    <property type="match status" value="1"/>
</dbReference>
<feature type="domain" description="Laminin G" evidence="20">
    <location>
        <begin position="2796"/>
        <end position="2987"/>
    </location>
</feature>
<evidence type="ECO:0000259" key="22">
    <source>
        <dbReference type="PROSITE" id="PS51115"/>
    </source>
</evidence>
<evidence type="ECO:0000259" key="20">
    <source>
        <dbReference type="PROSITE" id="PS50025"/>
    </source>
</evidence>
<feature type="domain" description="Laminin G" evidence="20">
    <location>
        <begin position="3178"/>
        <end position="3351"/>
    </location>
</feature>
<dbReference type="SUPFAM" id="SSF57196">
    <property type="entry name" value="EGF/Laminin"/>
    <property type="match status" value="20"/>
</dbReference>
<dbReference type="Pfam" id="PF06009">
    <property type="entry name" value="Laminin_II"/>
    <property type="match status" value="1"/>
</dbReference>
<dbReference type="InterPro" id="IPR010307">
    <property type="entry name" value="Laminin_dom_II"/>
</dbReference>
<feature type="domain" description="Laminin EGF-like" evidence="21">
    <location>
        <begin position="2088"/>
        <end position="2131"/>
    </location>
</feature>
<evidence type="ECO:0000313" key="24">
    <source>
        <dbReference type="EnsemblMetazoa" id="SMAR006940-PA"/>
    </source>
</evidence>
<dbReference type="InterPro" id="IPR001368">
    <property type="entry name" value="TNFR/NGFR_Cys_rich_reg"/>
</dbReference>
<dbReference type="PANTHER" id="PTHR10574">
    <property type="entry name" value="NETRIN/LAMININ-RELATED"/>
    <property type="match status" value="1"/>
</dbReference>
<keyword evidence="12" id="KW-0966">Cell projection</keyword>
<feature type="disulfide bond" evidence="15">
    <location>
        <begin position="3324"/>
        <end position="3351"/>
    </location>
</feature>
<feature type="domain" description="Laminin EGF-like" evidence="21">
    <location>
        <begin position="1426"/>
        <end position="1470"/>
    </location>
</feature>
<dbReference type="GO" id="GO:0009888">
    <property type="term" value="P:tissue development"/>
    <property type="evidence" value="ECO:0007669"/>
    <property type="project" value="TreeGrafter"/>
</dbReference>
<dbReference type="SMART" id="SM00282">
    <property type="entry name" value="LamG"/>
    <property type="match status" value="5"/>
</dbReference>
<dbReference type="SMART" id="SM00181">
    <property type="entry name" value="EGF"/>
    <property type="match status" value="12"/>
</dbReference>
<dbReference type="GO" id="GO:0009887">
    <property type="term" value="P:animal organ morphogenesis"/>
    <property type="evidence" value="ECO:0007669"/>
    <property type="project" value="TreeGrafter"/>
</dbReference>
<feature type="domain" description="Laminin EGF-like" evidence="21">
    <location>
        <begin position="634"/>
        <end position="678"/>
    </location>
</feature>
<dbReference type="HOGENOM" id="CLU_000301_1_0_1"/>
<keyword evidence="6" id="KW-0677">Repeat</keyword>
<comment type="caution">
    <text evidence="16">Lacks conserved residue(s) required for the propagation of feature annotation.</text>
</comment>
<feature type="domain" description="Laminin G" evidence="20">
    <location>
        <begin position="3001"/>
        <end position="3171"/>
    </location>
</feature>
<dbReference type="PANTHER" id="PTHR10574:SF406">
    <property type="entry name" value="LAMININ SUBUNIT ALPHA 5"/>
    <property type="match status" value="1"/>
</dbReference>
<feature type="domain" description="Laminin N-terminal" evidence="23">
    <location>
        <begin position="21"/>
        <end position="276"/>
    </location>
</feature>
<feature type="disulfide bond" evidence="16">
    <location>
        <begin position="499"/>
        <end position="516"/>
    </location>
</feature>
<feature type="disulfide bond" evidence="16">
    <location>
        <begin position="1380"/>
        <end position="1392"/>
    </location>
</feature>
<dbReference type="InterPro" id="IPR001791">
    <property type="entry name" value="Laminin_G"/>
</dbReference>
<dbReference type="FunFam" id="2.10.25.10:FF:000189">
    <property type="entry name" value="Laminin subunit alpha 2"/>
    <property type="match status" value="1"/>
</dbReference>
<dbReference type="PROSITE" id="PS51117">
    <property type="entry name" value="LAMININ_NTER"/>
    <property type="match status" value="1"/>
</dbReference>
<feature type="disulfide bond" evidence="16">
    <location>
        <begin position="634"/>
        <end position="646"/>
    </location>
</feature>
<evidence type="ECO:0000256" key="9">
    <source>
        <dbReference type="ARBA" id="ARBA00023054"/>
    </source>
</evidence>
<evidence type="ECO:0000256" key="14">
    <source>
        <dbReference type="ARBA" id="ARBA00065619"/>
    </source>
</evidence>
<evidence type="ECO:0000256" key="6">
    <source>
        <dbReference type="ARBA" id="ARBA00022737"/>
    </source>
</evidence>
<dbReference type="Proteomes" id="UP000014500">
    <property type="component" value="Unassembled WGS sequence"/>
</dbReference>
<evidence type="ECO:0000256" key="17">
    <source>
        <dbReference type="SAM" id="Coils"/>
    </source>
</evidence>
<keyword evidence="11" id="KW-0325">Glycoprotein</keyword>
<name>T1J097_STRMM</name>
<feature type="disulfide bond" evidence="16">
    <location>
        <begin position="1540"/>
        <end position="1549"/>
    </location>
</feature>
<dbReference type="Gene3D" id="2.10.25.10">
    <property type="entry name" value="Laminin"/>
    <property type="match status" value="20"/>
</dbReference>
<dbReference type="GO" id="GO:0005102">
    <property type="term" value="F:signaling receptor binding"/>
    <property type="evidence" value="ECO:0007669"/>
    <property type="project" value="InterPro"/>
</dbReference>
<dbReference type="OMA" id="GECKCLT"/>
<dbReference type="Gene3D" id="2.60.120.200">
    <property type="match status" value="5"/>
</dbReference>
<evidence type="ECO:0000259" key="23">
    <source>
        <dbReference type="PROSITE" id="PS51117"/>
    </source>
</evidence>
<reference evidence="25" key="1">
    <citation type="submission" date="2011-05" db="EMBL/GenBank/DDBJ databases">
        <authorList>
            <person name="Richards S.R."/>
            <person name="Qu J."/>
            <person name="Jiang H."/>
            <person name="Jhangiani S.N."/>
            <person name="Agravi P."/>
            <person name="Goodspeed R."/>
            <person name="Gross S."/>
            <person name="Mandapat C."/>
            <person name="Jackson L."/>
            <person name="Mathew T."/>
            <person name="Pu L."/>
            <person name="Thornton R."/>
            <person name="Saada N."/>
            <person name="Wilczek-Boney K.B."/>
            <person name="Lee S."/>
            <person name="Kovar C."/>
            <person name="Wu Y."/>
            <person name="Scherer S.E."/>
            <person name="Worley K.C."/>
            <person name="Muzny D.M."/>
            <person name="Gibbs R."/>
        </authorList>
    </citation>
    <scope>NUCLEOTIDE SEQUENCE</scope>
    <source>
        <strain evidence="25">Brora</strain>
    </source>
</reference>
<feature type="domain" description="Laminin EGF-like" evidence="21">
    <location>
        <begin position="1471"/>
        <end position="1518"/>
    </location>
</feature>
<feature type="disulfide bond" evidence="16">
    <location>
        <begin position="2203"/>
        <end position="2212"/>
    </location>
</feature>
<feature type="disulfide bond" evidence="16">
    <location>
        <begin position="2107"/>
        <end position="2116"/>
    </location>
</feature>
<dbReference type="SMART" id="SM00281">
    <property type="entry name" value="LamB"/>
    <property type="match status" value="1"/>
</dbReference>
<dbReference type="FunFam" id="2.10.25.10:FF:000224">
    <property type="entry name" value="Usherin"/>
    <property type="match status" value="1"/>
</dbReference>
<evidence type="ECO:0000256" key="1">
    <source>
        <dbReference type="ARBA" id="ARBA00004302"/>
    </source>
</evidence>
<keyword evidence="13 16" id="KW-0424">Laminin EGF-like domain</keyword>
<feature type="domain" description="Laminin EGF-like" evidence="21">
    <location>
        <begin position="1380"/>
        <end position="1425"/>
    </location>
</feature>
<keyword evidence="5 19" id="KW-0732">Signal</keyword>
<feature type="domain" description="Laminin EGF-like" evidence="21">
    <location>
        <begin position="497"/>
        <end position="547"/>
    </location>
</feature>
<dbReference type="GO" id="GO:0045995">
    <property type="term" value="P:regulation of embryonic development"/>
    <property type="evidence" value="ECO:0007669"/>
    <property type="project" value="InterPro"/>
</dbReference>
<dbReference type="EnsemblMetazoa" id="SMAR006940-RA">
    <property type="protein sequence ID" value="SMAR006940-PA"/>
    <property type="gene ID" value="SMAR006940"/>
</dbReference>
<dbReference type="GO" id="GO:0120036">
    <property type="term" value="P:plasma membrane bounded cell projection organization"/>
    <property type="evidence" value="ECO:0007669"/>
    <property type="project" value="UniProtKB-ARBA"/>
</dbReference>
<feature type="disulfide bond" evidence="16">
    <location>
        <begin position="2155"/>
        <end position="2164"/>
    </location>
</feature>
<dbReference type="FunFam" id="2.10.25.10:FF:000051">
    <property type="entry name" value="Laminin subunit alpha 4"/>
    <property type="match status" value="1"/>
</dbReference>
<comment type="subunit">
    <text evidence="14">Laminin is a complex glycoprotein, consisting of three different polypeptide chains (alpha, beta, gamma), which are bound to each other by disulfide bonds into a cross-shaped molecule comprising one long and three short arms with globules at each end.</text>
</comment>
<evidence type="ECO:0000256" key="15">
    <source>
        <dbReference type="PROSITE-ProRule" id="PRU00122"/>
    </source>
</evidence>
<dbReference type="FunFam" id="2.10.25.10:FF:000069">
    <property type="entry name" value="Laminin subunit alpha 1"/>
    <property type="match status" value="1"/>
</dbReference>
<dbReference type="InterPro" id="IPR009254">
    <property type="entry name" value="Laminin_aI"/>
</dbReference>
<dbReference type="SMART" id="SM00136">
    <property type="entry name" value="LamNT"/>
    <property type="match status" value="1"/>
</dbReference>
<feature type="disulfide bond" evidence="16">
    <location>
        <begin position="453"/>
        <end position="470"/>
    </location>
</feature>
<dbReference type="FunFam" id="2.10.25.10:FF:000090">
    <property type="entry name" value="laminin subunit alpha"/>
    <property type="match status" value="2"/>
</dbReference>
<dbReference type="CDD" id="cd00055">
    <property type="entry name" value="EGF_Lam"/>
    <property type="match status" value="22"/>
</dbReference>
<dbReference type="Pfam" id="PF02210">
    <property type="entry name" value="Laminin_G_2"/>
    <property type="match status" value="5"/>
</dbReference>
<dbReference type="FunFam" id="2.10.25.10:FF:000082">
    <property type="entry name" value="Laminin subunit alpha 1"/>
    <property type="match status" value="1"/>
</dbReference>
<feature type="domain" description="Laminin IV type A" evidence="22">
    <location>
        <begin position="1590"/>
        <end position="1775"/>
    </location>
</feature>
<dbReference type="EMBL" id="JH431734">
    <property type="status" value="NOT_ANNOTATED_CDS"/>
    <property type="molecule type" value="Genomic_DNA"/>
</dbReference>
<feature type="disulfide bond" evidence="16">
    <location>
        <begin position="2182"/>
        <end position="2194"/>
    </location>
</feature>
<dbReference type="InterPro" id="IPR000742">
    <property type="entry name" value="EGF"/>
</dbReference>
<feature type="disulfide bond" evidence="16">
    <location>
        <begin position="609"/>
        <end position="618"/>
    </location>
</feature>
<keyword evidence="7" id="KW-0084">Basement membrane</keyword>
<feature type="disulfide bond" evidence="15">
    <location>
        <begin position="3743"/>
        <end position="3770"/>
    </location>
</feature>
<feature type="disulfide bond" evidence="16">
    <location>
        <begin position="757"/>
        <end position="766"/>
    </location>
</feature>
<dbReference type="GO" id="GO:0030334">
    <property type="term" value="P:regulation of cell migration"/>
    <property type="evidence" value="ECO:0007669"/>
    <property type="project" value="InterPro"/>
</dbReference>
<feature type="chain" id="PRO_5004579067" description="Laminin subunit alpha" evidence="19">
    <location>
        <begin position="23"/>
        <end position="3773"/>
    </location>
</feature>
<dbReference type="PRINTS" id="PR00011">
    <property type="entry name" value="EGFLAMININ"/>
</dbReference>
<evidence type="ECO:0000256" key="10">
    <source>
        <dbReference type="ARBA" id="ARBA00023157"/>
    </source>
</evidence>
<dbReference type="CDD" id="cd02795">
    <property type="entry name" value="CBM6-CBM35-CBM36_like"/>
    <property type="match status" value="1"/>
</dbReference>
<dbReference type="FunFam" id="2.10.25.10:FF:000407">
    <property type="entry name" value="Laminin subunit alpha-3"/>
    <property type="match status" value="1"/>
</dbReference>
<dbReference type="InterPro" id="IPR056863">
    <property type="entry name" value="LMN_ATRN_NET-like_EGF"/>
</dbReference>
<feature type="domain" description="Laminin EGF-like" evidence="21">
    <location>
        <begin position="451"/>
        <end position="496"/>
    </location>
</feature>
<dbReference type="SUPFAM" id="SSF49899">
    <property type="entry name" value="Concanavalin A-like lectins/glucanases"/>
    <property type="match status" value="5"/>
</dbReference>
<evidence type="ECO:0000259" key="21">
    <source>
        <dbReference type="PROSITE" id="PS50027"/>
    </source>
</evidence>
<evidence type="ECO:0000313" key="25">
    <source>
        <dbReference type="Proteomes" id="UP000014500"/>
    </source>
</evidence>
<feature type="compositionally biased region" description="Basic residues" evidence="18">
    <location>
        <begin position="2044"/>
        <end position="2058"/>
    </location>
</feature>
<feature type="disulfide bond" evidence="16">
    <location>
        <begin position="1494"/>
        <end position="1503"/>
    </location>
</feature>
<dbReference type="PROSITE" id="PS01248">
    <property type="entry name" value="EGF_LAM_1"/>
    <property type="match status" value="7"/>
</dbReference>